<dbReference type="EMBL" id="QKWP01005847">
    <property type="protein sequence ID" value="RIA99981.1"/>
    <property type="molecule type" value="Genomic_DNA"/>
</dbReference>
<keyword evidence="2" id="KW-0472">Membrane</keyword>
<dbReference type="AlphaFoldDB" id="A0A397TXT7"/>
<dbReference type="Proteomes" id="UP000266673">
    <property type="component" value="Unassembled WGS sequence"/>
</dbReference>
<keyword evidence="4" id="KW-1185">Reference proteome</keyword>
<sequence length="545" mass="65632">QEISKSQWAKYLLEKFDYDKIRSLPCKSQIEKFLSDTIKNHITEDGIISRDTILSDECLYVGSLVQWNLKKDGKLLQALKLNENTKRWDVVEEWNIHPMHLKLTFKFIYRCELLGNEDLAMITSIGLLIWSIWKKDRIRLRYYKGFPFQASYLYEKDYNNRFVLATYKSKKFYEKIEFETKKSNVEKLLKEILECKKCTLPSPDFDVITQYYDELYMDKRRPFEELLDDYLEDKVIMALYGSELISSFLKNKDYQMMERLYNQCIEINMELENETEKETEKEKRTEKEAEKKTKKETEKEVIDFLANIKLLEIITYSFMDLTLKFPDLLKKYLSRISFILSSTNKEIAVRNFSSVSHLQSYREYSQPFNICLINKIKFYFQKIVHKYTAFLAKQFNEIDEHPTVIFIFPLPKFSSYASKYDLWKEIIKPDSSPFVKYTLDEYSELYKTWIGQVLLDFKWNTYGKYYFFSIWAFYFVFMGCFLTVATFETKLSKSVQMHLLIVTIILGILHLTFELRQFIHSPKHWVQDFWNYCGILIFNYQIYKP</sequence>
<feature type="transmembrane region" description="Helical" evidence="2">
    <location>
        <begin position="465"/>
        <end position="487"/>
    </location>
</feature>
<reference evidence="3 4" key="1">
    <citation type="submission" date="2018-06" db="EMBL/GenBank/DDBJ databases">
        <title>Comparative genomics reveals the genomic features of Rhizophagus irregularis, R. cerebriforme, R. diaphanum and Gigaspora rosea, and their symbiotic lifestyle signature.</title>
        <authorList>
            <person name="Morin E."/>
            <person name="San Clemente H."/>
            <person name="Chen E.C.H."/>
            <person name="De La Providencia I."/>
            <person name="Hainaut M."/>
            <person name="Kuo A."/>
            <person name="Kohler A."/>
            <person name="Murat C."/>
            <person name="Tang N."/>
            <person name="Roy S."/>
            <person name="Loubradou J."/>
            <person name="Henrissat B."/>
            <person name="Grigoriev I.V."/>
            <person name="Corradi N."/>
            <person name="Roux C."/>
            <person name="Martin F.M."/>
        </authorList>
    </citation>
    <scope>NUCLEOTIDE SEQUENCE [LARGE SCALE GENOMIC DNA]</scope>
    <source>
        <strain evidence="3 4">DAOM 194757</strain>
    </source>
</reference>
<name>A0A397TXT7_9GLOM</name>
<organism evidence="3 4">
    <name type="scientific">Gigaspora rosea</name>
    <dbReference type="NCBI Taxonomy" id="44941"/>
    <lineage>
        <taxon>Eukaryota</taxon>
        <taxon>Fungi</taxon>
        <taxon>Fungi incertae sedis</taxon>
        <taxon>Mucoromycota</taxon>
        <taxon>Glomeromycotina</taxon>
        <taxon>Glomeromycetes</taxon>
        <taxon>Diversisporales</taxon>
        <taxon>Gigasporaceae</taxon>
        <taxon>Gigaspora</taxon>
    </lineage>
</organism>
<evidence type="ECO:0000256" key="1">
    <source>
        <dbReference type="SAM" id="MobiDB-lite"/>
    </source>
</evidence>
<proteinExistence type="predicted"/>
<comment type="caution">
    <text evidence="3">The sequence shown here is derived from an EMBL/GenBank/DDBJ whole genome shotgun (WGS) entry which is preliminary data.</text>
</comment>
<evidence type="ECO:0000313" key="3">
    <source>
        <dbReference type="EMBL" id="RIA99981.1"/>
    </source>
</evidence>
<evidence type="ECO:0000313" key="4">
    <source>
        <dbReference type="Proteomes" id="UP000266673"/>
    </source>
</evidence>
<feature type="non-terminal residue" evidence="3">
    <location>
        <position position="1"/>
    </location>
</feature>
<feature type="compositionally biased region" description="Basic and acidic residues" evidence="1">
    <location>
        <begin position="274"/>
        <end position="292"/>
    </location>
</feature>
<evidence type="ECO:0000256" key="2">
    <source>
        <dbReference type="SAM" id="Phobius"/>
    </source>
</evidence>
<protein>
    <submittedName>
        <fullName evidence="3">Uncharacterized protein</fullName>
    </submittedName>
</protein>
<feature type="transmembrane region" description="Helical" evidence="2">
    <location>
        <begin position="499"/>
        <end position="519"/>
    </location>
</feature>
<keyword evidence="2" id="KW-1133">Transmembrane helix</keyword>
<gene>
    <name evidence="3" type="ORF">C2G38_2236213</name>
</gene>
<feature type="region of interest" description="Disordered" evidence="1">
    <location>
        <begin position="273"/>
        <end position="292"/>
    </location>
</feature>
<dbReference type="OrthoDB" id="533508at2759"/>
<keyword evidence="2" id="KW-0812">Transmembrane</keyword>
<accession>A0A397TXT7</accession>